<evidence type="ECO:0000256" key="1">
    <source>
        <dbReference type="SAM" id="SignalP"/>
    </source>
</evidence>
<comment type="caution">
    <text evidence="2">The sequence shown here is derived from an EMBL/GenBank/DDBJ whole genome shotgun (WGS) entry which is preliminary data.</text>
</comment>
<keyword evidence="3" id="KW-1185">Reference proteome</keyword>
<reference evidence="3" key="1">
    <citation type="journal article" date="2019" name="Int. J. Syst. Evol. Microbiol.">
        <title>The Global Catalogue of Microorganisms (GCM) 10K type strain sequencing project: providing services to taxonomists for standard genome sequencing and annotation.</title>
        <authorList>
            <consortium name="The Broad Institute Genomics Platform"/>
            <consortium name="The Broad Institute Genome Sequencing Center for Infectious Disease"/>
            <person name="Wu L."/>
            <person name="Ma J."/>
        </authorList>
    </citation>
    <scope>NUCLEOTIDE SEQUENCE [LARGE SCALE GENOMIC DNA]</scope>
    <source>
        <strain evidence="3">ICMP 257</strain>
    </source>
</reference>
<keyword evidence="1" id="KW-0732">Signal</keyword>
<feature type="signal peptide" evidence="1">
    <location>
        <begin position="1"/>
        <end position="32"/>
    </location>
</feature>
<evidence type="ECO:0008006" key="4">
    <source>
        <dbReference type="Google" id="ProtNLM"/>
    </source>
</evidence>
<gene>
    <name evidence="2" type="ORF">ACFPL4_28055</name>
</gene>
<protein>
    <recommendedName>
        <fullName evidence="4">Secreted protein</fullName>
    </recommendedName>
</protein>
<accession>A0ABV9VFU6</accession>
<dbReference type="RefSeq" id="WP_157841670.1">
    <property type="nucleotide sequence ID" value="NZ_JBFAGR010000022.1"/>
</dbReference>
<feature type="chain" id="PRO_5046910628" description="Secreted protein" evidence="1">
    <location>
        <begin position="33"/>
        <end position="185"/>
    </location>
</feature>
<sequence>MTGLAHRWLVRTASTAAAAALIVGGTTGVTFAAETDRAAAPSIAWLPTVNITASYAVVATTHPDTEGCHGFEVLGTGTATGAPIQNGGTWTQVEEACTVTIPGKYDIRGTATIEESDGDQLRVSYQLSAPLTEDNLVYPSGTFKITGGVGDYQFATGSGKMNARVNLLDHSSVSCTLLGTIQYEG</sequence>
<dbReference type="GeneID" id="31233736"/>
<organism evidence="2 3">
    <name type="scientific">Streptomyces atroolivaceus</name>
    <dbReference type="NCBI Taxonomy" id="66869"/>
    <lineage>
        <taxon>Bacteria</taxon>
        <taxon>Bacillati</taxon>
        <taxon>Actinomycetota</taxon>
        <taxon>Actinomycetes</taxon>
        <taxon>Kitasatosporales</taxon>
        <taxon>Streptomycetaceae</taxon>
        <taxon>Streptomyces</taxon>
    </lineage>
</organism>
<dbReference type="Proteomes" id="UP001595908">
    <property type="component" value="Unassembled WGS sequence"/>
</dbReference>
<evidence type="ECO:0000313" key="3">
    <source>
        <dbReference type="Proteomes" id="UP001595908"/>
    </source>
</evidence>
<dbReference type="EMBL" id="JBHSJE010000010">
    <property type="protein sequence ID" value="MFC4982148.1"/>
    <property type="molecule type" value="Genomic_DNA"/>
</dbReference>
<evidence type="ECO:0000313" key="2">
    <source>
        <dbReference type="EMBL" id="MFC4982148.1"/>
    </source>
</evidence>
<proteinExistence type="predicted"/>
<name>A0ABV9VFU6_STRAZ</name>